<dbReference type="PANTHER" id="PTHR18964">
    <property type="entry name" value="ROK (REPRESSOR, ORF, KINASE) FAMILY"/>
    <property type="match status" value="1"/>
</dbReference>
<proteinExistence type="inferred from homology"/>
<dbReference type="PANTHER" id="PTHR18964:SF149">
    <property type="entry name" value="BIFUNCTIONAL UDP-N-ACETYLGLUCOSAMINE 2-EPIMERASE_N-ACETYLMANNOSAMINE KINASE"/>
    <property type="match status" value="1"/>
</dbReference>
<accession>A0A494VX69</accession>
<keyword evidence="3" id="KW-1185">Reference proteome</keyword>
<dbReference type="InterPro" id="IPR043129">
    <property type="entry name" value="ATPase_NBD"/>
</dbReference>
<evidence type="ECO:0000256" key="1">
    <source>
        <dbReference type="ARBA" id="ARBA00006479"/>
    </source>
</evidence>
<sequence length="284" mass="30797">MSNIKVIGIDLGATNIRGAVVDNNAIGNIISQRIKSDGSIDDVLNDIYTVVDTLLQNDAADAIGIGVPSVVDVTEGIVYDVQYIPSWKEVHLKKLMQERYNIPVYVNNDANCFAVGELYFGKGRGLDSMVGVTLGTGLGTGIIANGKLYAGHNCGAGEIGLFPYIDNILEYYCSGSFFNNVYGLNGVQVFKDAQAGDARALELYAELGTHVGNAIKMVMYAYDPELIILGGSVSHAFDYFKDAMWQVVKTFAYSKTLERIKIEISQLQNSGIIGAAALYYDNQQ</sequence>
<dbReference type="SUPFAM" id="SSF53067">
    <property type="entry name" value="Actin-like ATPase domain"/>
    <property type="match status" value="1"/>
</dbReference>
<name>A0A494VX69_9SPHI</name>
<protein>
    <submittedName>
        <fullName evidence="2">ROK family protein</fullName>
    </submittedName>
</protein>
<dbReference type="Proteomes" id="UP000270046">
    <property type="component" value="Chromosome"/>
</dbReference>
<dbReference type="EMBL" id="CP032869">
    <property type="protein sequence ID" value="AYL95918.1"/>
    <property type="molecule type" value="Genomic_DNA"/>
</dbReference>
<dbReference type="RefSeq" id="WP_119409527.1">
    <property type="nucleotide sequence ID" value="NZ_CP032869.1"/>
</dbReference>
<gene>
    <name evidence="2" type="ORF">HYN43_011740</name>
</gene>
<dbReference type="AlphaFoldDB" id="A0A494VX69"/>
<dbReference type="KEGG" id="muh:HYN43_011740"/>
<dbReference type="InterPro" id="IPR000600">
    <property type="entry name" value="ROK"/>
</dbReference>
<evidence type="ECO:0000313" key="2">
    <source>
        <dbReference type="EMBL" id="AYL95918.1"/>
    </source>
</evidence>
<dbReference type="CDD" id="cd23763">
    <property type="entry name" value="ASKHA_ATPase_ROK"/>
    <property type="match status" value="1"/>
</dbReference>
<dbReference type="OrthoDB" id="9810372at2"/>
<dbReference type="Gene3D" id="3.30.420.40">
    <property type="match status" value="2"/>
</dbReference>
<reference evidence="2 3" key="1">
    <citation type="submission" date="2018-10" db="EMBL/GenBank/DDBJ databases">
        <title>Genome sequencing of Mucilaginibacter sp. HYN0043.</title>
        <authorList>
            <person name="Kim M."/>
            <person name="Yi H."/>
        </authorList>
    </citation>
    <scope>NUCLEOTIDE SEQUENCE [LARGE SCALE GENOMIC DNA]</scope>
    <source>
        <strain evidence="2 3">HYN0043</strain>
    </source>
</reference>
<evidence type="ECO:0000313" key="3">
    <source>
        <dbReference type="Proteomes" id="UP000270046"/>
    </source>
</evidence>
<organism evidence="2 3">
    <name type="scientific">Mucilaginibacter celer</name>
    <dbReference type="NCBI Taxonomy" id="2305508"/>
    <lineage>
        <taxon>Bacteria</taxon>
        <taxon>Pseudomonadati</taxon>
        <taxon>Bacteroidota</taxon>
        <taxon>Sphingobacteriia</taxon>
        <taxon>Sphingobacteriales</taxon>
        <taxon>Sphingobacteriaceae</taxon>
        <taxon>Mucilaginibacter</taxon>
    </lineage>
</organism>
<comment type="similarity">
    <text evidence="1">Belongs to the ROK (NagC/XylR) family.</text>
</comment>
<dbReference type="Pfam" id="PF00480">
    <property type="entry name" value="ROK"/>
    <property type="match status" value="1"/>
</dbReference>